<evidence type="ECO:0000313" key="4">
    <source>
        <dbReference type="EMBL" id="QPG76442.1"/>
    </source>
</evidence>
<dbReference type="InterPro" id="IPR000266">
    <property type="entry name" value="Ribosomal_uS17"/>
</dbReference>
<dbReference type="OrthoDB" id="274752at2759"/>
<dbReference type="PANTHER" id="PTHR10744">
    <property type="entry name" value="40S RIBOSOMAL PROTEIN S11 FAMILY MEMBER"/>
    <property type="match status" value="1"/>
</dbReference>
<dbReference type="Proteomes" id="UP000662931">
    <property type="component" value="Chromosome 4"/>
</dbReference>
<keyword evidence="5" id="KW-1185">Reference proteome</keyword>
<evidence type="ECO:0000256" key="3">
    <source>
        <dbReference type="ARBA" id="ARBA00023274"/>
    </source>
</evidence>
<gene>
    <name evidence="4" type="ORF">FOA43_003831</name>
</gene>
<dbReference type="GO" id="GO:0006412">
    <property type="term" value="P:translation"/>
    <property type="evidence" value="ECO:0007669"/>
    <property type="project" value="InterPro"/>
</dbReference>
<evidence type="ECO:0008006" key="6">
    <source>
        <dbReference type="Google" id="ProtNLM"/>
    </source>
</evidence>
<protein>
    <recommendedName>
        <fullName evidence="6">30S ribosomal protein S17</fullName>
    </recommendedName>
</protein>
<name>A0A875S9C6_EENNA</name>
<dbReference type="PANTHER" id="PTHR10744:SF1">
    <property type="entry name" value="SMALL RIBOSOMAL SUBUNIT PROTEIN US17M"/>
    <property type="match status" value="1"/>
</dbReference>
<keyword evidence="2" id="KW-0689">Ribosomal protein</keyword>
<dbReference type="SUPFAM" id="SSF50249">
    <property type="entry name" value="Nucleic acid-binding proteins"/>
    <property type="match status" value="1"/>
</dbReference>
<dbReference type="AlphaFoldDB" id="A0A875S9C6"/>
<dbReference type="Pfam" id="PF00366">
    <property type="entry name" value="Ribosomal_S17"/>
    <property type="match status" value="1"/>
</dbReference>
<evidence type="ECO:0000256" key="2">
    <source>
        <dbReference type="ARBA" id="ARBA00022980"/>
    </source>
</evidence>
<accession>A0A875S9C6</accession>
<keyword evidence="3" id="KW-0687">Ribonucleoprotein</keyword>
<dbReference type="GO" id="GO:0003735">
    <property type="term" value="F:structural constituent of ribosome"/>
    <property type="evidence" value="ECO:0007669"/>
    <property type="project" value="InterPro"/>
</dbReference>
<evidence type="ECO:0000256" key="1">
    <source>
        <dbReference type="ARBA" id="ARBA00010254"/>
    </source>
</evidence>
<dbReference type="CDD" id="cd00364">
    <property type="entry name" value="Ribosomal_uS17"/>
    <property type="match status" value="1"/>
</dbReference>
<sequence length="246" mass="28500">MARQNFVGFVVSQGKMDKTIKVRVMQKVFDKKIQKELLKKKDYLAHDESNICREGDLVRIEATRPLSARKFFSVAEIKKNKGQQFAKYQSEAKLRVEREEQNKTALFLKSRSINDQLVRNALYEDLDSIKDLKGKQQYSPDELEKLDKLKEKYGITSWDEQFENQELFQSDIVYLSQKIEGIKSQLKVTQVLQELLSDSESPAYKVACEKMGITESTKANIKKNLMRKFLDTTTKPELSKLGISLD</sequence>
<dbReference type="GeneID" id="62197231"/>
<dbReference type="InterPro" id="IPR012340">
    <property type="entry name" value="NA-bd_OB-fold"/>
</dbReference>
<evidence type="ECO:0000313" key="5">
    <source>
        <dbReference type="Proteomes" id="UP000662931"/>
    </source>
</evidence>
<proteinExistence type="inferred from homology"/>
<dbReference type="RefSeq" id="XP_038780007.1">
    <property type="nucleotide sequence ID" value="XM_038924079.1"/>
</dbReference>
<dbReference type="Gene3D" id="2.40.50.140">
    <property type="entry name" value="Nucleic acid-binding proteins"/>
    <property type="match status" value="1"/>
</dbReference>
<dbReference type="GO" id="GO:0005739">
    <property type="term" value="C:mitochondrion"/>
    <property type="evidence" value="ECO:0007669"/>
    <property type="project" value="TreeGrafter"/>
</dbReference>
<organism evidence="4 5">
    <name type="scientific">Eeniella nana</name>
    <name type="common">Yeast</name>
    <name type="synonym">Brettanomyces nanus</name>
    <dbReference type="NCBI Taxonomy" id="13502"/>
    <lineage>
        <taxon>Eukaryota</taxon>
        <taxon>Fungi</taxon>
        <taxon>Dikarya</taxon>
        <taxon>Ascomycota</taxon>
        <taxon>Saccharomycotina</taxon>
        <taxon>Pichiomycetes</taxon>
        <taxon>Pichiales</taxon>
        <taxon>Pichiaceae</taxon>
        <taxon>Brettanomyces</taxon>
    </lineage>
</organism>
<reference evidence="4" key="1">
    <citation type="submission" date="2020-10" db="EMBL/GenBank/DDBJ databases">
        <authorList>
            <person name="Roach M.J.R."/>
        </authorList>
    </citation>
    <scope>NUCLEOTIDE SEQUENCE</scope>
    <source>
        <strain evidence="4">CBS 1945</strain>
    </source>
</reference>
<dbReference type="GO" id="GO:0005840">
    <property type="term" value="C:ribosome"/>
    <property type="evidence" value="ECO:0007669"/>
    <property type="project" value="UniProtKB-KW"/>
</dbReference>
<comment type="similarity">
    <text evidence="1">Belongs to the universal ribosomal protein uS17 family.</text>
</comment>
<dbReference type="EMBL" id="CP064815">
    <property type="protein sequence ID" value="QPG76442.1"/>
    <property type="molecule type" value="Genomic_DNA"/>
</dbReference>
<dbReference type="GO" id="GO:1990904">
    <property type="term" value="C:ribonucleoprotein complex"/>
    <property type="evidence" value="ECO:0007669"/>
    <property type="project" value="UniProtKB-KW"/>
</dbReference>
<dbReference type="KEGG" id="bnn:FOA43_003831"/>